<evidence type="ECO:0000256" key="9">
    <source>
        <dbReference type="ARBA" id="ARBA00022840"/>
    </source>
</evidence>
<dbReference type="InterPro" id="IPR009000">
    <property type="entry name" value="Transl_B-barrel_sf"/>
</dbReference>
<organism evidence="17 18">
    <name type="scientific">Paracoccus methylovorus</name>
    <dbReference type="NCBI Taxonomy" id="2812658"/>
    <lineage>
        <taxon>Bacteria</taxon>
        <taxon>Pseudomonadati</taxon>
        <taxon>Pseudomonadota</taxon>
        <taxon>Alphaproteobacteria</taxon>
        <taxon>Rhodobacterales</taxon>
        <taxon>Paracoccaceae</taxon>
        <taxon>Paracoccus</taxon>
    </lineage>
</organism>
<feature type="binding site" evidence="14">
    <location>
        <begin position="118"/>
        <end position="122"/>
    </location>
    <ligand>
        <name>GTP</name>
        <dbReference type="ChEBI" id="CHEBI:37565"/>
    </ligand>
</feature>
<comment type="function">
    <text evidence="2">APS kinase catalyzes the synthesis of activated sulfate.</text>
</comment>
<dbReference type="InterPro" id="IPR050100">
    <property type="entry name" value="TRAFAC_GTPase_members"/>
</dbReference>
<dbReference type="HAMAP" id="MF_00065">
    <property type="entry name" value="Adenylyl_sulf_kinase"/>
    <property type="match status" value="1"/>
</dbReference>
<comment type="similarity">
    <text evidence="4">In the N-terminal section; belongs to the TRAFAC class translation factor GTPase superfamily. Classic translation factor GTPase family. CysN/NodQ subfamily.</text>
</comment>
<evidence type="ECO:0000256" key="1">
    <source>
        <dbReference type="ARBA" id="ARBA00001823"/>
    </source>
</evidence>
<keyword evidence="15" id="KW-0418">Kinase</keyword>
<reference evidence="17 18" key="1">
    <citation type="submission" date="2021-02" db="EMBL/GenBank/DDBJ databases">
        <title>Paracoccus methylovroum sp.nov., a new methanol and methylamine utilizing methylotrophic denitrifer.</title>
        <authorList>
            <person name="Timsy T."/>
            <person name="Behrendt U."/>
            <person name="Ulrich A."/>
            <person name="Spanner T."/>
            <person name="Foesel B.U."/>
            <person name="Horn M.A."/>
            <person name="Kolb S."/>
        </authorList>
    </citation>
    <scope>NUCLEOTIDE SEQUENCE [LARGE SCALE GENOMIC DNA]</scope>
    <source>
        <strain evidence="17 18">H4-D09</strain>
    </source>
</reference>
<keyword evidence="18" id="KW-1185">Reference proteome</keyword>
<dbReference type="SUPFAM" id="SSF50465">
    <property type="entry name" value="EF-Tu/eEF-1alpha/eIF2-gamma C-terminal domain"/>
    <property type="match status" value="1"/>
</dbReference>
<dbReference type="InterPro" id="IPR002891">
    <property type="entry name" value="APS"/>
</dbReference>
<dbReference type="PANTHER" id="PTHR23115">
    <property type="entry name" value="TRANSLATION FACTOR"/>
    <property type="match status" value="1"/>
</dbReference>
<dbReference type="CDD" id="cd04095">
    <property type="entry name" value="CysN_NoDQ_III"/>
    <property type="match status" value="1"/>
</dbReference>
<dbReference type="NCBIfam" id="NF003478">
    <property type="entry name" value="PRK05124.1"/>
    <property type="match status" value="1"/>
</dbReference>
<dbReference type="Pfam" id="PF22594">
    <property type="entry name" value="GTP-eEF1A_C"/>
    <property type="match status" value="1"/>
</dbReference>
<dbReference type="RefSeq" id="WP_205296708.1">
    <property type="nucleotide sequence ID" value="NZ_CP070371.1"/>
</dbReference>
<comment type="similarity">
    <text evidence="3">In the C-terminal section; belongs to the APS kinase family.</text>
</comment>
<evidence type="ECO:0000256" key="3">
    <source>
        <dbReference type="ARBA" id="ARBA00005438"/>
    </source>
</evidence>
<keyword evidence="7 14" id="KW-0548">Nucleotidyltransferase</keyword>
<feature type="binding site" evidence="15">
    <location>
        <begin position="476"/>
        <end position="483"/>
    </location>
    <ligand>
        <name>ATP</name>
        <dbReference type="ChEBI" id="CHEBI:30616"/>
    </ligand>
</feature>
<proteinExistence type="inferred from homology"/>
<dbReference type="InterPro" id="IPR009001">
    <property type="entry name" value="Transl_elong_EF1A/Init_IF2_C"/>
</dbReference>
<comment type="function">
    <text evidence="12">Proposed to provide activated sulfate for transfer to Nod factor. ATP sulfurylase may be the GTPase, regulating ATP sulfurylase activity.</text>
</comment>
<evidence type="ECO:0000256" key="7">
    <source>
        <dbReference type="ARBA" id="ARBA00022695"/>
    </source>
</evidence>
<dbReference type="Proteomes" id="UP000663629">
    <property type="component" value="Chromosome 2"/>
</dbReference>
<comment type="function">
    <text evidence="14">With CysD forms the ATP sulfurylase (ATPS) that catalyzes the adenylation of sulfate producing adenosine 5'-phosphosulfate (APS) and diphosphate, the first enzymatic step in sulfur assimilation pathway. APS synthesis involves the formation of a high-energy phosphoric-sulfuric acid anhydride bond driven by GTP hydrolysis by CysN coupled to ATP hydrolysis by CysD.</text>
</comment>
<dbReference type="Pfam" id="PF01583">
    <property type="entry name" value="APS_kinase"/>
    <property type="match status" value="1"/>
</dbReference>
<feature type="binding site" evidence="14">
    <location>
        <begin position="39"/>
        <end position="46"/>
    </location>
    <ligand>
        <name>GTP</name>
        <dbReference type="ChEBI" id="CHEBI:37565"/>
    </ligand>
</feature>
<dbReference type="EC" id="2.7.7.4" evidence="14"/>
<dbReference type="Pfam" id="PF00009">
    <property type="entry name" value="GTP_EFTU"/>
    <property type="match status" value="1"/>
</dbReference>
<evidence type="ECO:0000256" key="14">
    <source>
        <dbReference type="HAMAP-Rule" id="MF_00062"/>
    </source>
</evidence>
<dbReference type="InterPro" id="IPR044139">
    <property type="entry name" value="CysN_NoDQ_III"/>
</dbReference>
<dbReference type="InterPro" id="IPR027417">
    <property type="entry name" value="P-loop_NTPase"/>
</dbReference>
<evidence type="ECO:0000313" key="17">
    <source>
        <dbReference type="EMBL" id="QRZ15815.1"/>
    </source>
</evidence>
<evidence type="ECO:0000256" key="2">
    <source>
        <dbReference type="ARBA" id="ARBA00002357"/>
    </source>
</evidence>
<dbReference type="CDD" id="cd04166">
    <property type="entry name" value="CysN_ATPS"/>
    <property type="match status" value="1"/>
</dbReference>
<dbReference type="InterPro" id="IPR054696">
    <property type="entry name" value="GTP-eEF1A_C"/>
</dbReference>
<comment type="similarity">
    <text evidence="15">Belongs to the APS kinase family.</text>
</comment>
<comment type="catalytic activity">
    <reaction evidence="13 14">
        <text>sulfate + ATP + H(+) = adenosine 5'-phosphosulfate + diphosphate</text>
        <dbReference type="Rhea" id="RHEA:18133"/>
        <dbReference type="ChEBI" id="CHEBI:15378"/>
        <dbReference type="ChEBI" id="CHEBI:16189"/>
        <dbReference type="ChEBI" id="CHEBI:30616"/>
        <dbReference type="ChEBI" id="CHEBI:33019"/>
        <dbReference type="ChEBI" id="CHEBI:58243"/>
        <dbReference type="EC" id="2.7.7.4"/>
    </reaction>
</comment>
<dbReference type="InterPro" id="IPR000795">
    <property type="entry name" value="T_Tr_GTP-bd_dom"/>
</dbReference>
<dbReference type="InterPro" id="IPR044138">
    <property type="entry name" value="CysN_II"/>
</dbReference>
<dbReference type="NCBIfam" id="NF004035">
    <property type="entry name" value="PRK05506.1"/>
    <property type="match status" value="1"/>
</dbReference>
<comment type="subunit">
    <text evidence="5">Sulfate-activating enzymes, NodP and NodQ, may be physically associated.</text>
</comment>
<comment type="pathway">
    <text evidence="15">Sulfur metabolism; hydrogen sulfide biosynthesis; sulfite from sulfate: step 2/3.</text>
</comment>
<feature type="binding site" evidence="14">
    <location>
        <begin position="173"/>
        <end position="176"/>
    </location>
    <ligand>
        <name>GTP</name>
        <dbReference type="ChEBI" id="CHEBI:37565"/>
    </ligand>
</feature>
<keyword evidence="6 14" id="KW-0808">Transferase</keyword>
<evidence type="ECO:0000313" key="18">
    <source>
        <dbReference type="Proteomes" id="UP000663629"/>
    </source>
</evidence>
<dbReference type="PRINTS" id="PR00315">
    <property type="entry name" value="ELONGATNFCT"/>
</dbReference>
<keyword evidence="15" id="KW-0597">Phosphoprotein</keyword>
<dbReference type="NCBIfam" id="TIGR02034">
    <property type="entry name" value="CysN"/>
    <property type="match status" value="1"/>
</dbReference>
<accession>A0ABX7JPH0</accession>
<comment type="similarity">
    <text evidence="14">Belongs to the TRAFAC class translation factor GTPase superfamily. Classic translation factor GTPase family. CysN/NodQ subfamily.</text>
</comment>
<comment type="catalytic activity">
    <reaction evidence="1 15">
        <text>adenosine 5'-phosphosulfate + ATP = 3'-phosphoadenylyl sulfate + ADP + H(+)</text>
        <dbReference type="Rhea" id="RHEA:24152"/>
        <dbReference type="ChEBI" id="CHEBI:15378"/>
        <dbReference type="ChEBI" id="CHEBI:30616"/>
        <dbReference type="ChEBI" id="CHEBI:58243"/>
        <dbReference type="ChEBI" id="CHEBI:58339"/>
        <dbReference type="ChEBI" id="CHEBI:456216"/>
        <dbReference type="EC" id="2.7.1.25"/>
    </reaction>
</comment>
<dbReference type="CDD" id="cd03695">
    <property type="entry name" value="CysN_NodQ_II"/>
    <property type="match status" value="1"/>
</dbReference>
<sequence>MTTAVKDPVYVTEALIAEDIDAYLLKHQHKTMLRFITCGSVDDGKSTLIGRLLYDSKMIFEDQLASLESDSKIVGTQGGEIDFALLVDGLAAEREQGITIDVAYRFFATDKRKFIVADTPGHEQYTRNMVTGASTADLAVILIDARQGVLTQTRRHSYLVNLLGIRNVVLAVNKMDLVDYSAERFYDIVADYSHFAKQIGMDSFLPIPISGLKGDNIVEQSPNMPWYQGPTLLGHLEEAPVSDTQMLEQPFRMAVQWVNRPNLDFRGFAGQIGAGTVRPGDAIRVLPSGKTTTVKSIVTYNGDLDLAMAGQSVTLTFADEIDCSRGDMIVKADEPCEVADQFEATLVWMAEQEMLPGRPYLLKIGTQTVTATVTEPKYEVNVNTLEHLASKTLGLNAIGVVNISTDRPIPFEAYDQNPDLGGFILIDRMTNATVAAGMIHFALRRSQNIHWQALDVNREAHAALKNQKPAVVWFTGLSGSGKSTIANIVEKKLHALGKHTFLLDGDNIRHGLNRDLGFTDADRVENIRRVGEVARLMTDAGMIVLTAFISPFRSERQMVRDLMAPGEFVEVFVDTPLQVAEERDVKGLYKKARAGQLKNFTGIDSPYEQPQNAELTVNTVELTPEDAAERIVQYVLREMS</sequence>
<evidence type="ECO:0000259" key="16">
    <source>
        <dbReference type="PROSITE" id="PS51722"/>
    </source>
</evidence>
<evidence type="ECO:0000256" key="10">
    <source>
        <dbReference type="ARBA" id="ARBA00023134"/>
    </source>
</evidence>
<keyword evidence="11" id="KW-0511">Multifunctional enzyme</keyword>
<dbReference type="Gene3D" id="2.40.30.10">
    <property type="entry name" value="Translation factors"/>
    <property type="match status" value="2"/>
</dbReference>
<evidence type="ECO:0000256" key="8">
    <source>
        <dbReference type="ARBA" id="ARBA00022741"/>
    </source>
</evidence>
<dbReference type="GO" id="GO:0004781">
    <property type="term" value="F:sulfate adenylyltransferase (ATP) activity"/>
    <property type="evidence" value="ECO:0007669"/>
    <property type="project" value="UniProtKB-EC"/>
</dbReference>
<dbReference type="NCBIfam" id="NF003013">
    <property type="entry name" value="PRK03846.1"/>
    <property type="match status" value="1"/>
</dbReference>
<dbReference type="EMBL" id="CP070371">
    <property type="protein sequence ID" value="QRZ15815.1"/>
    <property type="molecule type" value="Genomic_DNA"/>
</dbReference>
<dbReference type="Gene3D" id="3.40.50.300">
    <property type="entry name" value="P-loop containing nucleotide triphosphate hydrolases"/>
    <property type="match status" value="2"/>
</dbReference>
<gene>
    <name evidence="14 17" type="primary">cysN</name>
    <name evidence="15" type="synonym">cysC</name>
    <name evidence="17" type="ORF">JWJ88_16115</name>
</gene>
<feature type="domain" description="Tr-type G" evidence="16">
    <location>
        <begin position="30"/>
        <end position="244"/>
    </location>
</feature>
<dbReference type="PROSITE" id="PS51722">
    <property type="entry name" value="G_TR_2"/>
    <property type="match status" value="1"/>
</dbReference>
<dbReference type="CDD" id="cd02027">
    <property type="entry name" value="APSK"/>
    <property type="match status" value="1"/>
</dbReference>
<evidence type="ECO:0000256" key="11">
    <source>
        <dbReference type="ARBA" id="ARBA00023268"/>
    </source>
</evidence>
<evidence type="ECO:0000256" key="5">
    <source>
        <dbReference type="ARBA" id="ARBA00011760"/>
    </source>
</evidence>
<dbReference type="PROSITE" id="PS00301">
    <property type="entry name" value="G_TR_1"/>
    <property type="match status" value="1"/>
</dbReference>
<dbReference type="InterPro" id="IPR041757">
    <property type="entry name" value="CysN_GTP-bd"/>
</dbReference>
<dbReference type="SUPFAM" id="SSF52540">
    <property type="entry name" value="P-loop containing nucleoside triphosphate hydrolases"/>
    <property type="match status" value="2"/>
</dbReference>
<evidence type="ECO:0000256" key="4">
    <source>
        <dbReference type="ARBA" id="ARBA00007237"/>
    </source>
</evidence>
<protein>
    <recommendedName>
        <fullName evidence="14 15">Multifunctional fusion protein</fullName>
    </recommendedName>
    <domain>
        <recommendedName>
            <fullName evidence="14">Sulfate adenylyltransferase subunit 1</fullName>
            <ecNumber evidence="14">2.7.7.4</ecNumber>
        </recommendedName>
        <alternativeName>
            <fullName evidence="14">ATP-sulfurylase large subunit</fullName>
        </alternativeName>
        <alternativeName>
            <fullName evidence="14">Sulfate adenylate transferase</fullName>
            <shortName evidence="14">SAT</shortName>
        </alternativeName>
    </domain>
    <domain>
        <recommendedName>
            <fullName evidence="15">Adenylyl-sulfate kinase</fullName>
            <ecNumber evidence="15">2.7.1.25</ecNumber>
        </recommendedName>
        <alternativeName>
            <fullName evidence="15">APS kinase</fullName>
        </alternativeName>
        <alternativeName>
            <fullName evidence="15">ATP adenosine-5'-phosphosulfate 3'-phosphotransferase</fullName>
        </alternativeName>
        <alternativeName>
            <fullName evidence="15">Adenosine-5'-phosphosulfate kinase</fullName>
        </alternativeName>
    </domain>
</protein>
<comment type="pathway">
    <text evidence="14">Sulfur metabolism; hydrogen sulfide biosynthesis; sulfite from sulfate: step 1/3.</text>
</comment>
<feature type="active site" description="Phosphoserine intermediate" evidence="15">
    <location>
        <position position="550"/>
    </location>
</feature>
<keyword evidence="10 14" id="KW-0342">GTP-binding</keyword>
<name>A0ABX7JPH0_9RHOB</name>
<dbReference type="InterPro" id="IPR011779">
    <property type="entry name" value="SO4_adenylTrfase_lsu"/>
</dbReference>
<dbReference type="NCBIfam" id="TIGR00455">
    <property type="entry name" value="apsK"/>
    <property type="match status" value="1"/>
</dbReference>
<dbReference type="EC" id="2.7.1.25" evidence="15"/>
<dbReference type="SUPFAM" id="SSF50447">
    <property type="entry name" value="Translation proteins"/>
    <property type="match status" value="1"/>
</dbReference>
<evidence type="ECO:0000256" key="15">
    <source>
        <dbReference type="HAMAP-Rule" id="MF_00065"/>
    </source>
</evidence>
<evidence type="ECO:0000256" key="13">
    <source>
        <dbReference type="ARBA" id="ARBA00049370"/>
    </source>
</evidence>
<comment type="subunit">
    <text evidence="14">Heterodimer composed of CysD, the smaller subunit, and CysN.</text>
</comment>
<keyword evidence="9 14" id="KW-0067">ATP-binding</keyword>
<keyword evidence="8 14" id="KW-0547">Nucleotide-binding</keyword>
<dbReference type="HAMAP" id="MF_00062">
    <property type="entry name" value="Sulf_adenylyltr_sub1"/>
    <property type="match status" value="1"/>
</dbReference>
<evidence type="ECO:0000256" key="12">
    <source>
        <dbReference type="ARBA" id="ARBA00024872"/>
    </source>
</evidence>
<dbReference type="InterPro" id="IPR031157">
    <property type="entry name" value="G_TR_CS"/>
</dbReference>
<dbReference type="InterPro" id="IPR059117">
    <property type="entry name" value="APS_kinase_dom"/>
</dbReference>
<evidence type="ECO:0000256" key="6">
    <source>
        <dbReference type="ARBA" id="ARBA00022679"/>
    </source>
</evidence>
<comment type="function">
    <text evidence="15">Catalyzes the synthesis of activated sulfate.</text>
</comment>